<dbReference type="Gene3D" id="1.20.1560.10">
    <property type="entry name" value="ABC transporter type 1, transmembrane domain"/>
    <property type="match status" value="1"/>
</dbReference>
<keyword evidence="6" id="KW-0067">ATP-binding</keyword>
<evidence type="ECO:0000313" key="11">
    <source>
        <dbReference type="EMBL" id="SDF55211.1"/>
    </source>
</evidence>
<feature type="transmembrane region" description="Helical" evidence="9">
    <location>
        <begin position="32"/>
        <end position="53"/>
    </location>
</feature>
<name>A0A1G7M0N3_9BACL</name>
<dbReference type="STRING" id="670482.SAMN04488542_112127"/>
<dbReference type="InterPro" id="IPR039421">
    <property type="entry name" value="Type_1_exporter"/>
</dbReference>
<accession>A0A1G7M0N3</accession>
<evidence type="ECO:0000313" key="12">
    <source>
        <dbReference type="Proteomes" id="UP000198972"/>
    </source>
</evidence>
<evidence type="ECO:0000256" key="9">
    <source>
        <dbReference type="SAM" id="Phobius"/>
    </source>
</evidence>
<protein>
    <submittedName>
        <fullName evidence="11">ABC transporter</fullName>
    </submittedName>
</protein>
<evidence type="ECO:0000256" key="2">
    <source>
        <dbReference type="ARBA" id="ARBA00022448"/>
    </source>
</evidence>
<dbReference type="PROSITE" id="PS00211">
    <property type="entry name" value="ABC_TRANSPORTER_1"/>
    <property type="match status" value="1"/>
</dbReference>
<dbReference type="InterPro" id="IPR003593">
    <property type="entry name" value="AAA+_ATPase"/>
</dbReference>
<dbReference type="RefSeq" id="WP_091230413.1">
    <property type="nucleotide sequence ID" value="NZ_FNBG01000012.1"/>
</dbReference>
<gene>
    <name evidence="11" type="ORF">SAMN04488542_112127</name>
</gene>
<dbReference type="Proteomes" id="UP000198972">
    <property type="component" value="Unassembled WGS sequence"/>
</dbReference>
<dbReference type="SMART" id="SM00382">
    <property type="entry name" value="AAA"/>
    <property type="match status" value="1"/>
</dbReference>
<dbReference type="EMBL" id="FNBG01000012">
    <property type="protein sequence ID" value="SDF55211.1"/>
    <property type="molecule type" value="Genomic_DNA"/>
</dbReference>
<comment type="subcellular location">
    <subcellularLocation>
        <location evidence="1">Cell membrane</location>
        <topology evidence="1">Multi-pass membrane protein</topology>
    </subcellularLocation>
</comment>
<evidence type="ECO:0000256" key="1">
    <source>
        <dbReference type="ARBA" id="ARBA00004651"/>
    </source>
</evidence>
<dbReference type="AlphaFoldDB" id="A0A1G7M0N3"/>
<dbReference type="InterPro" id="IPR027417">
    <property type="entry name" value="P-loop_NTPase"/>
</dbReference>
<evidence type="ECO:0000259" key="10">
    <source>
        <dbReference type="PROSITE" id="PS50893"/>
    </source>
</evidence>
<dbReference type="GO" id="GO:0015421">
    <property type="term" value="F:ABC-type oligopeptide transporter activity"/>
    <property type="evidence" value="ECO:0007669"/>
    <property type="project" value="TreeGrafter"/>
</dbReference>
<dbReference type="PANTHER" id="PTHR43394">
    <property type="entry name" value="ATP-DEPENDENT PERMEASE MDL1, MITOCHONDRIAL"/>
    <property type="match status" value="1"/>
</dbReference>
<dbReference type="Pfam" id="PF00005">
    <property type="entry name" value="ABC_tran"/>
    <property type="match status" value="1"/>
</dbReference>
<keyword evidence="7 9" id="KW-1133">Transmembrane helix</keyword>
<dbReference type="OrthoDB" id="9806127at2"/>
<dbReference type="PANTHER" id="PTHR43394:SF1">
    <property type="entry name" value="ATP-BINDING CASSETTE SUB-FAMILY B MEMBER 10, MITOCHONDRIAL"/>
    <property type="match status" value="1"/>
</dbReference>
<dbReference type="GO" id="GO:0005886">
    <property type="term" value="C:plasma membrane"/>
    <property type="evidence" value="ECO:0007669"/>
    <property type="project" value="UniProtKB-SubCell"/>
</dbReference>
<keyword evidence="4 9" id="KW-0812">Transmembrane</keyword>
<keyword evidence="8 9" id="KW-0472">Membrane</keyword>
<keyword evidence="5" id="KW-0547">Nucleotide-binding</keyword>
<dbReference type="InterPro" id="IPR003439">
    <property type="entry name" value="ABC_transporter-like_ATP-bd"/>
</dbReference>
<dbReference type="InterPro" id="IPR017871">
    <property type="entry name" value="ABC_transporter-like_CS"/>
</dbReference>
<evidence type="ECO:0000256" key="4">
    <source>
        <dbReference type="ARBA" id="ARBA00022692"/>
    </source>
</evidence>
<dbReference type="PROSITE" id="PS50893">
    <property type="entry name" value="ABC_TRANSPORTER_2"/>
    <property type="match status" value="1"/>
</dbReference>
<dbReference type="GO" id="GO:0016887">
    <property type="term" value="F:ATP hydrolysis activity"/>
    <property type="evidence" value="ECO:0007669"/>
    <property type="project" value="InterPro"/>
</dbReference>
<dbReference type="SUPFAM" id="SSF52540">
    <property type="entry name" value="P-loop containing nucleoside triphosphate hydrolases"/>
    <property type="match status" value="1"/>
</dbReference>
<keyword evidence="2" id="KW-0813">Transport</keyword>
<sequence>MQEDFDKCNDELYAIEQQFVKKRWLLGFLKEYLANNFVIDVLFISYLLFQAIVAKALSYSSVVVLFNTSRDFKNTLVTVSEALPMLGENSLYIEKIRMFLSYETKITSEKNLKVPSTPKKLELRNVSFSYNDQDGNIINNISIVIEPLTKLALVGYNGAGKTTLIKLIMRLYDPTEGEIYLDGINIKDYDVEEYRQRIGAVFQDYKVYASTIKENVLLGEEDVDDDKITDALTKSEFALKLNSLQHGLDTQLTMEFDEEGVNLSGGESQKLAIARTFYRSTNMIILDEPSSALDPIAEYKLNQSMFEAAEDRTLIFISHRLSTTKRSDYILMMEQGSIIERGTHEDLVKSGGKYAAMWNAQAKRYQGYRSNHLTAHHLDGIV</sequence>
<evidence type="ECO:0000256" key="5">
    <source>
        <dbReference type="ARBA" id="ARBA00022741"/>
    </source>
</evidence>
<keyword evidence="12" id="KW-1185">Reference proteome</keyword>
<dbReference type="Gene3D" id="3.40.50.300">
    <property type="entry name" value="P-loop containing nucleotide triphosphate hydrolases"/>
    <property type="match status" value="1"/>
</dbReference>
<evidence type="ECO:0000256" key="8">
    <source>
        <dbReference type="ARBA" id="ARBA00023136"/>
    </source>
</evidence>
<evidence type="ECO:0000256" key="7">
    <source>
        <dbReference type="ARBA" id="ARBA00022989"/>
    </source>
</evidence>
<evidence type="ECO:0000256" key="3">
    <source>
        <dbReference type="ARBA" id="ARBA00022475"/>
    </source>
</evidence>
<dbReference type="FunFam" id="3.40.50.300:FF:000221">
    <property type="entry name" value="Multidrug ABC transporter ATP-binding protein"/>
    <property type="match status" value="1"/>
</dbReference>
<dbReference type="GO" id="GO:0005524">
    <property type="term" value="F:ATP binding"/>
    <property type="evidence" value="ECO:0007669"/>
    <property type="project" value="UniProtKB-KW"/>
</dbReference>
<organism evidence="11 12">
    <name type="scientific">Fontibacillus panacisegetis</name>
    <dbReference type="NCBI Taxonomy" id="670482"/>
    <lineage>
        <taxon>Bacteria</taxon>
        <taxon>Bacillati</taxon>
        <taxon>Bacillota</taxon>
        <taxon>Bacilli</taxon>
        <taxon>Bacillales</taxon>
        <taxon>Paenibacillaceae</taxon>
        <taxon>Fontibacillus</taxon>
    </lineage>
</organism>
<reference evidence="11 12" key="1">
    <citation type="submission" date="2016-10" db="EMBL/GenBank/DDBJ databases">
        <authorList>
            <person name="de Groot N.N."/>
        </authorList>
    </citation>
    <scope>NUCLEOTIDE SEQUENCE [LARGE SCALE GENOMIC DNA]</scope>
    <source>
        <strain evidence="11 12">DSM 28129</strain>
    </source>
</reference>
<proteinExistence type="predicted"/>
<feature type="domain" description="ABC transporter" evidence="10">
    <location>
        <begin position="121"/>
        <end position="360"/>
    </location>
</feature>
<dbReference type="InterPro" id="IPR036640">
    <property type="entry name" value="ABC1_TM_sf"/>
</dbReference>
<evidence type="ECO:0000256" key="6">
    <source>
        <dbReference type="ARBA" id="ARBA00022840"/>
    </source>
</evidence>
<keyword evidence="3" id="KW-1003">Cell membrane</keyword>